<dbReference type="Proteomes" id="UP001177744">
    <property type="component" value="Unassembled WGS sequence"/>
</dbReference>
<dbReference type="SMART" id="SM00449">
    <property type="entry name" value="SPRY"/>
    <property type="match status" value="1"/>
</dbReference>
<dbReference type="PROSITE" id="PS50188">
    <property type="entry name" value="B302_SPRY"/>
    <property type="match status" value="1"/>
</dbReference>
<gene>
    <name evidence="7" type="ORF">QTO34_016538</name>
</gene>
<dbReference type="InterPro" id="IPR001870">
    <property type="entry name" value="B30.2/SPRY"/>
</dbReference>
<dbReference type="SMART" id="SM00589">
    <property type="entry name" value="PRY"/>
    <property type="match status" value="1"/>
</dbReference>
<dbReference type="InterPro" id="IPR043136">
    <property type="entry name" value="B30.2/SPRY_sf"/>
</dbReference>
<dbReference type="PANTHER" id="PTHR24103">
    <property type="entry name" value="E3 UBIQUITIN-PROTEIN LIGASE TRIM"/>
    <property type="match status" value="1"/>
</dbReference>
<sequence length="435" mass="49681">MSKRAGMSKRRDLQRRRSIPGDAACRDHLEPLLLFCEDDQVPLCRQCFLSQEHRSHVVRGVHEAAEGFRKLFRELLSTLKQKLEAAKSLLAEEQENMGLVQAEEQNFKEIVKSEYKMMIRLVTEENEMNFQNLQGYTFNPHLREANWSPLMKLTAELEEKYQETLQRLNRLGRENVNKLQESEVRLYEHIVRLHSITAELEKKCGEPSLVLLKVRDAQALELSGVSLLCQGLAPARITDPSLCRTPGPSKMLELFQRPITLDPKTANSCLVLSEDLRSVRLGNVQQEVPGNPEIFDFSASVLGVESFTSGRHYWEVDVEKAANWQLGIFEDSAARLMHKGKILLMGSMMGTKYTFWVFPPLKGIYLEEQIHKVGVFLDYKYGQISFYDVSKRLLIYNFSGLVFKGALRPVFSLCSPNEGTNSDSLSICLPDVFMV</sequence>
<dbReference type="InterPro" id="IPR050143">
    <property type="entry name" value="TRIM/RBCC"/>
</dbReference>
<proteinExistence type="predicted"/>
<organism evidence="7 8">
    <name type="scientific">Cnephaeus nilssonii</name>
    <name type="common">Northern bat</name>
    <name type="synonym">Eptesicus nilssonii</name>
    <dbReference type="NCBI Taxonomy" id="3371016"/>
    <lineage>
        <taxon>Eukaryota</taxon>
        <taxon>Metazoa</taxon>
        <taxon>Chordata</taxon>
        <taxon>Craniata</taxon>
        <taxon>Vertebrata</taxon>
        <taxon>Euteleostomi</taxon>
        <taxon>Mammalia</taxon>
        <taxon>Eutheria</taxon>
        <taxon>Laurasiatheria</taxon>
        <taxon>Chiroptera</taxon>
        <taxon>Yangochiroptera</taxon>
        <taxon>Vespertilionidae</taxon>
        <taxon>Cnephaeus</taxon>
    </lineage>
</organism>
<dbReference type="CDD" id="cd13733">
    <property type="entry name" value="SPRY_PRY_C-I_1"/>
    <property type="match status" value="1"/>
</dbReference>
<keyword evidence="1 3" id="KW-0863">Zinc-finger</keyword>
<dbReference type="Pfam" id="PF00643">
    <property type="entry name" value="zf-B_box"/>
    <property type="match status" value="1"/>
</dbReference>
<dbReference type="SMART" id="SM00336">
    <property type="entry name" value="BBOX"/>
    <property type="match status" value="1"/>
</dbReference>
<dbReference type="GO" id="GO:0008270">
    <property type="term" value="F:zinc ion binding"/>
    <property type="evidence" value="ECO:0007669"/>
    <property type="project" value="UniProtKB-KW"/>
</dbReference>
<evidence type="ECO:0000256" key="1">
    <source>
        <dbReference type="ARBA" id="ARBA00022771"/>
    </source>
</evidence>
<keyword evidence="1 3" id="KW-0479">Metal-binding</keyword>
<evidence type="ECO:0000313" key="8">
    <source>
        <dbReference type="Proteomes" id="UP001177744"/>
    </source>
</evidence>
<reference evidence="7" key="1">
    <citation type="submission" date="2023-06" db="EMBL/GenBank/DDBJ databases">
        <title>Reference genome for the Northern bat (Eptesicus nilssonii), a most northern bat species.</title>
        <authorList>
            <person name="Laine V.N."/>
            <person name="Pulliainen A.T."/>
            <person name="Lilley T.M."/>
        </authorList>
    </citation>
    <scope>NUCLEOTIDE SEQUENCE</scope>
    <source>
        <strain evidence="7">BLF_Eptnil</strain>
        <tissue evidence="7">Kidney</tissue>
    </source>
</reference>
<keyword evidence="2" id="KW-0862">Zinc</keyword>
<dbReference type="SUPFAM" id="SSF49899">
    <property type="entry name" value="Concanavalin A-like lectins/glucanases"/>
    <property type="match status" value="1"/>
</dbReference>
<dbReference type="PROSITE" id="PS50119">
    <property type="entry name" value="ZF_BBOX"/>
    <property type="match status" value="1"/>
</dbReference>
<accession>A0AA40LS94</accession>
<dbReference type="SUPFAM" id="SSF57845">
    <property type="entry name" value="B-box zinc-binding domain"/>
    <property type="match status" value="1"/>
</dbReference>
<evidence type="ECO:0000259" key="5">
    <source>
        <dbReference type="PROSITE" id="PS50119"/>
    </source>
</evidence>
<feature type="domain" description="B30.2/SPRY" evidence="6">
    <location>
        <begin position="239"/>
        <end position="434"/>
    </location>
</feature>
<dbReference type="FunFam" id="2.60.120.920:FF:000004">
    <property type="entry name" value="Butyrophilin subfamily 1 member A1"/>
    <property type="match status" value="1"/>
</dbReference>
<feature type="coiled-coil region" evidence="4">
    <location>
        <begin position="76"/>
        <end position="103"/>
    </location>
</feature>
<dbReference type="InterPro" id="IPR000315">
    <property type="entry name" value="Znf_B-box"/>
</dbReference>
<dbReference type="Pfam" id="PF00622">
    <property type="entry name" value="SPRY"/>
    <property type="match status" value="1"/>
</dbReference>
<evidence type="ECO:0000259" key="6">
    <source>
        <dbReference type="PROSITE" id="PS50188"/>
    </source>
</evidence>
<keyword evidence="4" id="KW-0175">Coiled coil</keyword>
<dbReference type="Gene3D" id="3.30.160.60">
    <property type="entry name" value="Classic Zinc Finger"/>
    <property type="match status" value="1"/>
</dbReference>
<protein>
    <submittedName>
        <fullName evidence="7">Uncharacterized protein</fullName>
    </submittedName>
</protein>
<name>A0AA40LS94_CNENI</name>
<dbReference type="AlphaFoldDB" id="A0AA40LS94"/>
<dbReference type="Pfam" id="PF13765">
    <property type="entry name" value="PRY"/>
    <property type="match status" value="1"/>
</dbReference>
<evidence type="ECO:0000256" key="4">
    <source>
        <dbReference type="SAM" id="Coils"/>
    </source>
</evidence>
<dbReference type="PRINTS" id="PR01407">
    <property type="entry name" value="BUTYPHLNCDUF"/>
</dbReference>
<comment type="caution">
    <text evidence="7">The sequence shown here is derived from an EMBL/GenBank/DDBJ whole genome shotgun (WGS) entry which is preliminary data.</text>
</comment>
<dbReference type="InterPro" id="IPR003877">
    <property type="entry name" value="SPRY_dom"/>
</dbReference>
<dbReference type="InterPro" id="IPR003879">
    <property type="entry name" value="Butyrophylin_SPRY"/>
</dbReference>
<feature type="domain" description="B box-type" evidence="5">
    <location>
        <begin position="20"/>
        <end position="61"/>
    </location>
</feature>
<evidence type="ECO:0000256" key="2">
    <source>
        <dbReference type="ARBA" id="ARBA00022833"/>
    </source>
</evidence>
<dbReference type="EMBL" id="JAULJE010000006">
    <property type="protein sequence ID" value="KAK1341789.1"/>
    <property type="molecule type" value="Genomic_DNA"/>
</dbReference>
<dbReference type="InterPro" id="IPR006574">
    <property type="entry name" value="PRY"/>
</dbReference>
<evidence type="ECO:0000313" key="7">
    <source>
        <dbReference type="EMBL" id="KAK1341789.1"/>
    </source>
</evidence>
<dbReference type="InterPro" id="IPR013320">
    <property type="entry name" value="ConA-like_dom_sf"/>
</dbReference>
<dbReference type="Gene3D" id="2.60.120.920">
    <property type="match status" value="1"/>
</dbReference>
<evidence type="ECO:0000256" key="3">
    <source>
        <dbReference type="PROSITE-ProRule" id="PRU00024"/>
    </source>
</evidence>
<keyword evidence="8" id="KW-1185">Reference proteome</keyword>